<dbReference type="PANTHER" id="PTHR39289:SF1">
    <property type="entry name" value="L-ECTOINE SYNTHASE"/>
    <property type="match status" value="1"/>
</dbReference>
<evidence type="ECO:0000256" key="3">
    <source>
        <dbReference type="ARBA" id="ARBA00013192"/>
    </source>
</evidence>
<keyword evidence="5" id="KW-0456">Lyase</keyword>
<dbReference type="Gene3D" id="2.60.120.10">
    <property type="entry name" value="Jelly Rolls"/>
    <property type="match status" value="2"/>
</dbReference>
<dbReference type="Proteomes" id="UP000838412">
    <property type="component" value="Chromosome 8"/>
</dbReference>
<dbReference type="SUPFAM" id="SSF51182">
    <property type="entry name" value="RmlC-like cupins"/>
    <property type="match status" value="1"/>
</dbReference>
<keyword evidence="9" id="KW-1185">Reference proteome</keyword>
<sequence>MIVRHSVDLPIATVPLNPVLRGKELVSPSDGMGFTAYEIVLTRGQQSDSELRSGGEGWTSNHMYYCISGSGICNLVDGREFEVAPDVFMAFSSAVSVKITVTSEDRMRLFCVYCNDDSPSCDRVVVRSLSEIIGTDRDVDWGGGNSRRFLLRDDKFPITVNNTSVRADAEKRFPMWYKHHKEAAYFIKGNMKYVWEEGEEEAEFHPDGTTFVMNKNDPHHVVPKEESIAVCAFFPSLIGNEKHVFSGGYSVYGAA</sequence>
<evidence type="ECO:0000256" key="2">
    <source>
        <dbReference type="ARBA" id="ARBA00009637"/>
    </source>
</evidence>
<dbReference type="OrthoDB" id="9981529at2759"/>
<dbReference type="InterPro" id="IPR011051">
    <property type="entry name" value="RmlC_Cupin_sf"/>
</dbReference>
<evidence type="ECO:0000313" key="8">
    <source>
        <dbReference type="EMBL" id="CAH1271249.1"/>
    </source>
</evidence>
<organism evidence="8 9">
    <name type="scientific">Branchiostoma lanceolatum</name>
    <name type="common">Common lancelet</name>
    <name type="synonym">Amphioxus lanceolatum</name>
    <dbReference type="NCBI Taxonomy" id="7740"/>
    <lineage>
        <taxon>Eukaryota</taxon>
        <taxon>Metazoa</taxon>
        <taxon>Chordata</taxon>
        <taxon>Cephalochordata</taxon>
        <taxon>Leptocardii</taxon>
        <taxon>Amphioxiformes</taxon>
        <taxon>Branchiostomatidae</taxon>
        <taxon>Branchiostoma</taxon>
    </lineage>
</organism>
<proteinExistence type="inferred from homology"/>
<dbReference type="UniPathway" id="UPA00067">
    <property type="reaction ID" value="UER00123"/>
</dbReference>
<dbReference type="EMBL" id="OV696693">
    <property type="protein sequence ID" value="CAH1271249.1"/>
    <property type="molecule type" value="Genomic_DNA"/>
</dbReference>
<evidence type="ECO:0000256" key="5">
    <source>
        <dbReference type="ARBA" id="ARBA00023239"/>
    </source>
</evidence>
<dbReference type="InterPro" id="IPR014710">
    <property type="entry name" value="RmlC-like_jellyroll"/>
</dbReference>
<gene>
    <name evidence="8" type="primary">Hypp4607</name>
    <name evidence="8" type="ORF">BLAG_LOCUS23333</name>
</gene>
<reference evidence="8" key="1">
    <citation type="submission" date="2022-01" db="EMBL/GenBank/DDBJ databases">
        <authorList>
            <person name="Braso-Vives M."/>
        </authorList>
    </citation>
    <scope>NUCLEOTIDE SEQUENCE</scope>
</reference>
<evidence type="ECO:0000256" key="4">
    <source>
        <dbReference type="ARBA" id="ARBA00019707"/>
    </source>
</evidence>
<evidence type="ECO:0000256" key="1">
    <source>
        <dbReference type="ARBA" id="ARBA00005181"/>
    </source>
</evidence>
<evidence type="ECO:0000313" key="9">
    <source>
        <dbReference type="Proteomes" id="UP000838412"/>
    </source>
</evidence>
<dbReference type="GO" id="GO:0019491">
    <property type="term" value="P:ectoine biosynthetic process"/>
    <property type="evidence" value="ECO:0007669"/>
    <property type="project" value="UniProtKB-UniPathway"/>
</dbReference>
<comment type="catalytic activity">
    <reaction evidence="7">
        <text>(2S)-4-acetamido-2-aminobutanoate = L-ectoine + H2O</text>
        <dbReference type="Rhea" id="RHEA:17281"/>
        <dbReference type="ChEBI" id="CHEBI:15377"/>
        <dbReference type="ChEBI" id="CHEBI:58515"/>
        <dbReference type="ChEBI" id="CHEBI:58929"/>
        <dbReference type="EC" id="4.2.1.108"/>
    </reaction>
</comment>
<dbReference type="GO" id="GO:0033990">
    <property type="term" value="F:ectoine synthase activity"/>
    <property type="evidence" value="ECO:0007669"/>
    <property type="project" value="UniProtKB-EC"/>
</dbReference>
<comment type="pathway">
    <text evidence="1">Amine and polyamine biosynthesis; ectoine biosynthesis; L-ectoine from L-aspartate 4-semialdehyde: step 3/3.</text>
</comment>
<evidence type="ECO:0000256" key="6">
    <source>
        <dbReference type="ARBA" id="ARBA00033271"/>
    </source>
</evidence>
<evidence type="ECO:0000256" key="7">
    <source>
        <dbReference type="ARBA" id="ARBA00048714"/>
    </source>
</evidence>
<name>A0A8K0AEI8_BRALA</name>
<dbReference type="InterPro" id="IPR010462">
    <property type="entry name" value="Ectoine_synth"/>
</dbReference>
<protein>
    <recommendedName>
        <fullName evidence="4">L-ectoine synthase</fullName>
        <ecNumber evidence="3">4.2.1.108</ecNumber>
    </recommendedName>
    <alternativeName>
        <fullName evidence="6">N-acetyldiaminobutyrate dehydratase</fullName>
    </alternativeName>
</protein>
<dbReference type="EC" id="4.2.1.108" evidence="3"/>
<dbReference type="AlphaFoldDB" id="A0A8K0AEI8"/>
<accession>A0A8K0AEI8</accession>
<dbReference type="Pfam" id="PF06339">
    <property type="entry name" value="Ectoine_synth"/>
    <property type="match status" value="1"/>
</dbReference>
<comment type="similarity">
    <text evidence="2">Belongs to the ectoine synthase family.</text>
</comment>
<dbReference type="PANTHER" id="PTHR39289">
    <property type="match status" value="1"/>
</dbReference>